<protein>
    <recommendedName>
        <fullName evidence="2">OTU domain-containing protein</fullName>
    </recommendedName>
</protein>
<dbReference type="Proteomes" id="UP001353858">
    <property type="component" value="Unassembled WGS sequence"/>
</dbReference>
<dbReference type="SUPFAM" id="SSF54001">
    <property type="entry name" value="Cysteine proteinases"/>
    <property type="match status" value="1"/>
</dbReference>
<evidence type="ECO:0000256" key="1">
    <source>
        <dbReference type="SAM" id="MobiDB-lite"/>
    </source>
</evidence>
<dbReference type="PROSITE" id="PS50802">
    <property type="entry name" value="OTU"/>
    <property type="match status" value="1"/>
</dbReference>
<proteinExistence type="predicted"/>
<dbReference type="InterPro" id="IPR038765">
    <property type="entry name" value="Papain-like_cys_pep_sf"/>
</dbReference>
<dbReference type="InterPro" id="IPR050704">
    <property type="entry name" value="Peptidase_C85-like"/>
</dbReference>
<dbReference type="InterPro" id="IPR003323">
    <property type="entry name" value="OTU_dom"/>
</dbReference>
<accession>A0AAN7PIW9</accession>
<dbReference type="PANTHER" id="PTHR12419:SF10">
    <property type="entry name" value="DEUBIQUITINASE OTUD6B"/>
    <property type="match status" value="1"/>
</dbReference>
<comment type="caution">
    <text evidence="3">The sequence shown here is derived from an EMBL/GenBank/DDBJ whole genome shotgun (WGS) entry which is preliminary data.</text>
</comment>
<feature type="region of interest" description="Disordered" evidence="1">
    <location>
        <begin position="363"/>
        <end position="382"/>
    </location>
</feature>
<gene>
    <name evidence="3" type="ORF">RN001_004800</name>
</gene>
<dbReference type="InterPro" id="IPR049769">
    <property type="entry name" value="OTU_OTU"/>
</dbReference>
<organism evidence="3 4">
    <name type="scientific">Aquatica leii</name>
    <dbReference type="NCBI Taxonomy" id="1421715"/>
    <lineage>
        <taxon>Eukaryota</taxon>
        <taxon>Metazoa</taxon>
        <taxon>Ecdysozoa</taxon>
        <taxon>Arthropoda</taxon>
        <taxon>Hexapoda</taxon>
        <taxon>Insecta</taxon>
        <taxon>Pterygota</taxon>
        <taxon>Neoptera</taxon>
        <taxon>Endopterygota</taxon>
        <taxon>Coleoptera</taxon>
        <taxon>Polyphaga</taxon>
        <taxon>Elateriformia</taxon>
        <taxon>Elateroidea</taxon>
        <taxon>Lampyridae</taxon>
        <taxon>Luciolinae</taxon>
        <taxon>Aquatica</taxon>
    </lineage>
</organism>
<sequence>MANKFSKRGKNPGAVDAWLDSLGYYRKNVAYDETCLFRAVSEQLFYSQLYHEKVRKDCIAYGKKFCKEFKSFYPKKRDWWERLKQLNLHMQICNDVEIQLICNTYRIDVSVFNANDHTIKDFRCGSLAKTEGNVLLCKMNEDHYDSVYDKQYINNAGYCQSIVYKILYEDVFEISNVSSIVNSMLHEKQPIYSLCQCESDASVKEEYFCDEEERENDLKLVASPLGQNTLIAPFPFKVAKALDPNMYRNIEYDTWLEVRRAMRLGDWYYGDDKLILGTRCNINVDGVPSPCYIQEILKDNRCVVYVTSLAERWTVNYSDLKPEDNAKPWPMPYRFVRKASIQSAGETISVENEQLNLRKRREKNRNHNNTVDKVSKSEVPESDLNSLDYKGCNLDVVPDSNLVENNLTINITNPNYDNVENWNHLNNWSHGEELSLNWGQSPNTCQTDTNSSTLNKVQTPSQDPVRAEPYYYEQELPYSVPVWVPHSYVLPAEPNATISGEEQTPPISDSARSQNCVYYQVDNLYGSPTLLTPPLSTPSPSITPFSLPINDRFVCSAPVTPMSPHCDSYSFVYPVPHQNPSYFYSYPPHPYSPFTPRPPEVLAPIRSPVPIYSNPNEIQYSPSAYICPAQTPPVAWFPPNVNAQGFIFPRAPPAP</sequence>
<evidence type="ECO:0000313" key="3">
    <source>
        <dbReference type="EMBL" id="KAK4881481.1"/>
    </source>
</evidence>
<feature type="domain" description="OTU" evidence="2">
    <location>
        <begin position="24"/>
        <end position="150"/>
    </location>
</feature>
<dbReference type="AlphaFoldDB" id="A0AAN7PIW9"/>
<evidence type="ECO:0000313" key="4">
    <source>
        <dbReference type="Proteomes" id="UP001353858"/>
    </source>
</evidence>
<dbReference type="EMBL" id="JARPUR010000002">
    <property type="protein sequence ID" value="KAK4881481.1"/>
    <property type="molecule type" value="Genomic_DNA"/>
</dbReference>
<dbReference type="GO" id="GO:0004843">
    <property type="term" value="F:cysteine-type deubiquitinase activity"/>
    <property type="evidence" value="ECO:0007669"/>
    <property type="project" value="TreeGrafter"/>
</dbReference>
<keyword evidence="4" id="KW-1185">Reference proteome</keyword>
<dbReference type="CDD" id="cd22753">
    <property type="entry name" value="OTU_ALG13-like"/>
    <property type="match status" value="1"/>
</dbReference>
<dbReference type="GO" id="GO:0016579">
    <property type="term" value="P:protein deubiquitination"/>
    <property type="evidence" value="ECO:0007669"/>
    <property type="project" value="TreeGrafter"/>
</dbReference>
<reference evidence="4" key="1">
    <citation type="submission" date="2023-01" db="EMBL/GenBank/DDBJ databases">
        <title>Key to firefly adult light organ development and bioluminescence: homeobox transcription factors regulate luciferase expression and transportation to peroxisome.</title>
        <authorList>
            <person name="Fu X."/>
        </authorList>
    </citation>
    <scope>NUCLEOTIDE SEQUENCE [LARGE SCALE GENOMIC DNA]</scope>
</reference>
<dbReference type="Gene3D" id="3.90.70.80">
    <property type="match status" value="1"/>
</dbReference>
<dbReference type="PANTHER" id="PTHR12419">
    <property type="entry name" value="OTU DOMAIN CONTAINING PROTEIN"/>
    <property type="match status" value="1"/>
</dbReference>
<evidence type="ECO:0000259" key="2">
    <source>
        <dbReference type="PROSITE" id="PS50802"/>
    </source>
</evidence>
<name>A0AAN7PIW9_9COLE</name>